<evidence type="ECO:0000256" key="1">
    <source>
        <dbReference type="ARBA" id="ARBA00022737"/>
    </source>
</evidence>
<protein>
    <submittedName>
        <fullName evidence="3">Uncharacterized protein</fullName>
    </submittedName>
</protein>
<dbReference type="PANTHER" id="PTHR24188">
    <property type="entry name" value="ANKYRIN REPEAT PROTEIN"/>
    <property type="match status" value="1"/>
</dbReference>
<dbReference type="Gene3D" id="1.25.40.20">
    <property type="entry name" value="Ankyrin repeat-containing domain"/>
    <property type="match status" value="1"/>
</dbReference>
<name>A0AAN8KF11_PATCE</name>
<keyword evidence="2" id="KW-0040">ANK repeat</keyword>
<dbReference type="EMBL" id="JAZGQO010000002">
    <property type="protein sequence ID" value="KAK6192330.1"/>
    <property type="molecule type" value="Genomic_DNA"/>
</dbReference>
<proteinExistence type="predicted"/>
<evidence type="ECO:0000313" key="3">
    <source>
        <dbReference type="EMBL" id="KAK6192330.1"/>
    </source>
</evidence>
<dbReference type="Proteomes" id="UP001347796">
    <property type="component" value="Unassembled WGS sequence"/>
</dbReference>
<dbReference type="AlphaFoldDB" id="A0AAN8KF11"/>
<accession>A0AAN8KF11</accession>
<keyword evidence="4" id="KW-1185">Reference proteome</keyword>
<dbReference type="SUPFAM" id="SSF48403">
    <property type="entry name" value="Ankyrin repeat"/>
    <property type="match status" value="1"/>
</dbReference>
<dbReference type="Pfam" id="PF12796">
    <property type="entry name" value="Ank_2"/>
    <property type="match status" value="1"/>
</dbReference>
<comment type="caution">
    <text evidence="3">The sequence shown here is derived from an EMBL/GenBank/DDBJ whole genome shotgun (WGS) entry which is preliminary data.</text>
</comment>
<sequence length="95" mass="10639">MTPLFGCCASSVSPVDKIKYLVSHQVDINVRRCGNYTVLHAACYHGTLSTVKYLVDCLHLDVHVKSEDGETALDFCRGSESDEKIKYITNQMKLK</sequence>
<dbReference type="PANTHER" id="PTHR24188:SF29">
    <property type="entry name" value="GH09064P"/>
    <property type="match status" value="1"/>
</dbReference>
<reference evidence="3 4" key="1">
    <citation type="submission" date="2024-01" db="EMBL/GenBank/DDBJ databases">
        <title>The genome of the rayed Mediterranean limpet Patella caerulea (Linnaeus, 1758).</title>
        <authorList>
            <person name="Anh-Thu Weber A."/>
            <person name="Halstead-Nussloch G."/>
        </authorList>
    </citation>
    <scope>NUCLEOTIDE SEQUENCE [LARGE SCALE GENOMIC DNA]</scope>
    <source>
        <strain evidence="3">AATW-2023a</strain>
        <tissue evidence="3">Whole specimen</tissue>
    </source>
</reference>
<dbReference type="InterPro" id="IPR002110">
    <property type="entry name" value="Ankyrin_rpt"/>
</dbReference>
<dbReference type="InterPro" id="IPR036770">
    <property type="entry name" value="Ankyrin_rpt-contain_sf"/>
</dbReference>
<organism evidence="3 4">
    <name type="scientific">Patella caerulea</name>
    <name type="common">Rayed Mediterranean limpet</name>
    <dbReference type="NCBI Taxonomy" id="87958"/>
    <lineage>
        <taxon>Eukaryota</taxon>
        <taxon>Metazoa</taxon>
        <taxon>Spiralia</taxon>
        <taxon>Lophotrochozoa</taxon>
        <taxon>Mollusca</taxon>
        <taxon>Gastropoda</taxon>
        <taxon>Patellogastropoda</taxon>
        <taxon>Patelloidea</taxon>
        <taxon>Patellidae</taxon>
        <taxon>Patella</taxon>
    </lineage>
</organism>
<keyword evidence="1" id="KW-0677">Repeat</keyword>
<evidence type="ECO:0000256" key="2">
    <source>
        <dbReference type="ARBA" id="ARBA00023043"/>
    </source>
</evidence>
<gene>
    <name evidence="3" type="ORF">SNE40_003815</name>
</gene>
<evidence type="ECO:0000313" key="4">
    <source>
        <dbReference type="Proteomes" id="UP001347796"/>
    </source>
</evidence>